<evidence type="ECO:0000256" key="4">
    <source>
        <dbReference type="ARBA" id="ARBA00022679"/>
    </source>
</evidence>
<dbReference type="NCBIfam" id="NF003933">
    <property type="entry name" value="PRK05444.2-2"/>
    <property type="match status" value="1"/>
</dbReference>
<feature type="binding site" evidence="10">
    <location>
        <position position="247"/>
    </location>
    <ligand>
        <name>thiamine diphosphate</name>
        <dbReference type="ChEBI" id="CHEBI:58937"/>
    </ligand>
</feature>
<dbReference type="HAMAP" id="MF_00315">
    <property type="entry name" value="DXP_synth"/>
    <property type="match status" value="1"/>
</dbReference>
<name>A0A9X4MVJ7_9FLAO</name>
<comment type="cofactor">
    <cofactor evidence="10">
        <name>thiamine diphosphate</name>
        <dbReference type="ChEBI" id="CHEBI:58937"/>
    </cofactor>
    <text evidence="10">Binds 1 thiamine pyrophosphate per subunit.</text>
</comment>
<evidence type="ECO:0000256" key="10">
    <source>
        <dbReference type="HAMAP-Rule" id="MF_00315"/>
    </source>
</evidence>
<dbReference type="RefSeq" id="WP_304419605.1">
    <property type="nucleotide sequence ID" value="NZ_JANCMU010000001.1"/>
</dbReference>
<comment type="similarity">
    <text evidence="2 10">Belongs to the transketolase family. DXPS subfamily.</text>
</comment>
<feature type="binding site" evidence="10">
    <location>
        <position position="146"/>
    </location>
    <ligand>
        <name>Mg(2+)</name>
        <dbReference type="ChEBI" id="CHEBI:18420"/>
    </ligand>
</feature>
<evidence type="ECO:0000256" key="2">
    <source>
        <dbReference type="ARBA" id="ARBA00011081"/>
    </source>
</evidence>
<dbReference type="Pfam" id="PF02779">
    <property type="entry name" value="Transket_pyr"/>
    <property type="match status" value="1"/>
</dbReference>
<keyword evidence="13" id="KW-1185">Reference proteome</keyword>
<dbReference type="Pfam" id="PF13292">
    <property type="entry name" value="DXP_synthase_N"/>
    <property type="match status" value="2"/>
</dbReference>
<keyword evidence="4 10" id="KW-0808">Transferase</keyword>
<dbReference type="Gene3D" id="3.40.50.920">
    <property type="match status" value="1"/>
</dbReference>
<dbReference type="GO" id="GO:0016114">
    <property type="term" value="P:terpenoid biosynthetic process"/>
    <property type="evidence" value="ECO:0007669"/>
    <property type="project" value="UniProtKB-UniRule"/>
</dbReference>
<evidence type="ECO:0000256" key="7">
    <source>
        <dbReference type="ARBA" id="ARBA00022977"/>
    </source>
</evidence>
<comment type="pathway">
    <text evidence="1 10">Metabolic intermediate biosynthesis; 1-deoxy-D-xylulose 5-phosphate biosynthesis; 1-deoxy-D-xylulose 5-phosphate from D-glyceraldehyde 3-phosphate and pyruvate: step 1/1.</text>
</comment>
<dbReference type="SMART" id="SM00861">
    <property type="entry name" value="Transket_pyr"/>
    <property type="match status" value="1"/>
</dbReference>
<dbReference type="GO" id="GO:0019288">
    <property type="term" value="P:isopentenyl diphosphate biosynthetic process, methylerythritol 4-phosphate pathway"/>
    <property type="evidence" value="ECO:0007669"/>
    <property type="project" value="TreeGrafter"/>
</dbReference>
<keyword evidence="6 10" id="KW-0460">Magnesium</keyword>
<dbReference type="GO" id="GO:0005829">
    <property type="term" value="C:cytosol"/>
    <property type="evidence" value="ECO:0007669"/>
    <property type="project" value="TreeGrafter"/>
</dbReference>
<comment type="function">
    <text evidence="10">Catalyzes the acyloin condensation reaction between C atoms 2 and 3 of pyruvate and glyceraldehyde 3-phosphate to yield 1-deoxy-D-xylulose-5-phosphate (DXP).</text>
</comment>
<dbReference type="EC" id="2.2.1.7" evidence="10"/>
<keyword evidence="5 10" id="KW-0479">Metal-binding</keyword>
<dbReference type="PROSITE" id="PS00802">
    <property type="entry name" value="TRANSKETOLASE_2"/>
    <property type="match status" value="1"/>
</dbReference>
<dbReference type="InterPro" id="IPR009014">
    <property type="entry name" value="Transketo_C/PFOR_II"/>
</dbReference>
<evidence type="ECO:0000256" key="5">
    <source>
        <dbReference type="ARBA" id="ARBA00022723"/>
    </source>
</evidence>
<dbReference type="InterPro" id="IPR029061">
    <property type="entry name" value="THDP-binding"/>
</dbReference>
<evidence type="ECO:0000256" key="3">
    <source>
        <dbReference type="ARBA" id="ARBA00011738"/>
    </source>
</evidence>
<evidence type="ECO:0000313" key="12">
    <source>
        <dbReference type="EMBL" id="MDG4944853.1"/>
    </source>
</evidence>
<evidence type="ECO:0000256" key="6">
    <source>
        <dbReference type="ARBA" id="ARBA00022842"/>
    </source>
</evidence>
<feature type="binding site" evidence="10">
    <location>
        <position position="175"/>
    </location>
    <ligand>
        <name>Mg(2+)</name>
        <dbReference type="ChEBI" id="CHEBI:18420"/>
    </ligand>
</feature>
<evidence type="ECO:0000259" key="11">
    <source>
        <dbReference type="SMART" id="SM00861"/>
    </source>
</evidence>
<dbReference type="Pfam" id="PF02780">
    <property type="entry name" value="Transketolase_C"/>
    <property type="match status" value="1"/>
</dbReference>
<feature type="binding site" evidence="10">
    <location>
        <begin position="115"/>
        <end position="117"/>
    </location>
    <ligand>
        <name>thiamine diphosphate</name>
        <dbReference type="ChEBI" id="CHEBI:58937"/>
    </ligand>
</feature>
<evidence type="ECO:0000256" key="9">
    <source>
        <dbReference type="ARBA" id="ARBA00023229"/>
    </source>
</evidence>
<dbReference type="CDD" id="cd02007">
    <property type="entry name" value="TPP_DXS"/>
    <property type="match status" value="1"/>
</dbReference>
<dbReference type="SUPFAM" id="SSF52922">
    <property type="entry name" value="TK C-terminal domain-like"/>
    <property type="match status" value="1"/>
</dbReference>
<feature type="binding site" evidence="10">
    <location>
        <position position="328"/>
    </location>
    <ligand>
        <name>thiamine diphosphate</name>
        <dbReference type="ChEBI" id="CHEBI:58937"/>
    </ligand>
</feature>
<comment type="subunit">
    <text evidence="3 10">Homodimer.</text>
</comment>
<keyword evidence="9 10" id="KW-0414">Isoprene biosynthesis</keyword>
<organism evidence="12 13">
    <name type="scientific">Profundicola chukchiensis</name>
    <dbReference type="NCBI Taxonomy" id="2961959"/>
    <lineage>
        <taxon>Bacteria</taxon>
        <taxon>Pseudomonadati</taxon>
        <taxon>Bacteroidota</taxon>
        <taxon>Flavobacteriia</taxon>
        <taxon>Flavobacteriales</taxon>
        <taxon>Weeksellaceae</taxon>
        <taxon>Profundicola</taxon>
    </lineage>
</organism>
<comment type="catalytic activity">
    <reaction evidence="10">
        <text>D-glyceraldehyde 3-phosphate + pyruvate + H(+) = 1-deoxy-D-xylulose 5-phosphate + CO2</text>
        <dbReference type="Rhea" id="RHEA:12605"/>
        <dbReference type="ChEBI" id="CHEBI:15361"/>
        <dbReference type="ChEBI" id="CHEBI:15378"/>
        <dbReference type="ChEBI" id="CHEBI:16526"/>
        <dbReference type="ChEBI" id="CHEBI:57792"/>
        <dbReference type="ChEBI" id="CHEBI:59776"/>
        <dbReference type="EC" id="2.2.1.7"/>
    </reaction>
</comment>
<dbReference type="CDD" id="cd07033">
    <property type="entry name" value="TPP_PYR_DXS_TK_like"/>
    <property type="match status" value="1"/>
</dbReference>
<dbReference type="GO" id="GO:0000287">
    <property type="term" value="F:magnesium ion binding"/>
    <property type="evidence" value="ECO:0007669"/>
    <property type="project" value="UniProtKB-UniRule"/>
</dbReference>
<gene>
    <name evidence="10" type="primary">dxs</name>
    <name evidence="12" type="ORF">NMK71_00350</name>
</gene>
<dbReference type="PANTHER" id="PTHR43322:SF5">
    <property type="entry name" value="1-DEOXY-D-XYLULOSE-5-PHOSPHATE SYNTHASE, CHLOROPLASTIC"/>
    <property type="match status" value="1"/>
</dbReference>
<comment type="caution">
    <text evidence="12">The sequence shown here is derived from an EMBL/GenBank/DDBJ whole genome shotgun (WGS) entry which is preliminary data.</text>
</comment>
<dbReference type="Gene3D" id="3.40.50.970">
    <property type="match status" value="2"/>
</dbReference>
<dbReference type="PANTHER" id="PTHR43322">
    <property type="entry name" value="1-D-DEOXYXYLULOSE 5-PHOSPHATE SYNTHASE-RELATED"/>
    <property type="match status" value="1"/>
</dbReference>
<feature type="binding site" evidence="10">
    <location>
        <begin position="147"/>
        <end position="148"/>
    </location>
    <ligand>
        <name>thiamine diphosphate</name>
        <dbReference type="ChEBI" id="CHEBI:58937"/>
    </ligand>
</feature>
<proteinExistence type="inferred from homology"/>
<feature type="domain" description="Transketolase-like pyrimidine-binding" evidence="11">
    <location>
        <begin position="277"/>
        <end position="440"/>
    </location>
</feature>
<dbReference type="SUPFAM" id="SSF52518">
    <property type="entry name" value="Thiamin diphosphate-binding fold (THDP-binding)"/>
    <property type="match status" value="2"/>
</dbReference>
<accession>A0A9X4MVJ7</accession>
<dbReference type="InterPro" id="IPR033248">
    <property type="entry name" value="Transketolase_C"/>
</dbReference>
<dbReference type="GO" id="GO:0008661">
    <property type="term" value="F:1-deoxy-D-xylulose-5-phosphate synthase activity"/>
    <property type="evidence" value="ECO:0007669"/>
    <property type="project" value="UniProtKB-UniRule"/>
</dbReference>
<feature type="binding site" evidence="10">
    <location>
        <position position="175"/>
    </location>
    <ligand>
        <name>thiamine diphosphate</name>
        <dbReference type="ChEBI" id="CHEBI:58937"/>
    </ligand>
</feature>
<dbReference type="InterPro" id="IPR005477">
    <property type="entry name" value="Dxylulose-5-P_synthase"/>
</dbReference>
<evidence type="ECO:0000256" key="8">
    <source>
        <dbReference type="ARBA" id="ARBA00023052"/>
    </source>
</evidence>
<reference evidence="12" key="1">
    <citation type="submission" date="2022-07" db="EMBL/GenBank/DDBJ databases">
        <title>Description and genome-wide analysis of Profundicola chukchiensis gen. nov., sp. nov., marine bacteria isolated from bottom sediments of the Chukchi Sea.</title>
        <authorList>
            <person name="Romanenko L."/>
            <person name="Otstavnykh N."/>
            <person name="Kurilenko V."/>
            <person name="Eremeev V."/>
            <person name="Velansky P."/>
            <person name="Mikhailov V."/>
            <person name="Isaeva M."/>
        </authorList>
    </citation>
    <scope>NUCLEOTIDE SEQUENCE</scope>
    <source>
        <strain evidence="12">KMM 9713</strain>
    </source>
</reference>
<sequence length="575" mass="63329">MYKYLNILETPSDLRKLKREDLPILAEEARDFILDIVSTKTGHLGASLGVIELTIALHYYYNTPTDLLIWDVGHQAYGHKLFTGRKSDFQSLRQLNGMSGFPDRTESEFDAFGVGHSSTSISAITGMALANRLKNDKRKHLAVIGDASIVSGMAFEGLNHLGDTDLNVNIILNDNNIGIDPAVGALQNHFNNTSSASKVDFFEALGFNYIGPIDGHNFDELFKAFDELENLKGPNLLHIKTIKGKGYESAEKDQVLWHSPGKFDKKTGIISPKKEKLSYQKVVGDSLIELFKDNNQVAAITPAMPTGSGMVELMQLYPGRVWNVGIAEQHAVTLAAGLATQGITPYCVIYSTFLQRAYDQVIHDVALQNLPVVFLIDRAGFVGSDGATHHGLFDISFLNSIPNMAVACPADENELKELIEMGAHTSTPLAIRYPKGEVQSLNFPSQNTEIGKAKTLNKGEKTAILSTGHIASNIQKAIEGLDFSWYHFPFVKPLDLESLKNIFENYSHILTFENGIKNGGFGASILDIANSNNYKGQVEIHAYPDEFIAHGTIDELENLAGLDSISIRKRFEELI</sequence>
<dbReference type="EMBL" id="JANCMU010000001">
    <property type="protein sequence ID" value="MDG4944853.1"/>
    <property type="molecule type" value="Genomic_DNA"/>
</dbReference>
<feature type="binding site" evidence="10">
    <location>
        <position position="74"/>
    </location>
    <ligand>
        <name>thiamine diphosphate</name>
        <dbReference type="ChEBI" id="CHEBI:58937"/>
    </ligand>
</feature>
<dbReference type="InterPro" id="IPR020826">
    <property type="entry name" value="Transketolase_BS"/>
</dbReference>
<dbReference type="GO" id="GO:0009228">
    <property type="term" value="P:thiamine biosynthetic process"/>
    <property type="evidence" value="ECO:0007669"/>
    <property type="project" value="UniProtKB-UniRule"/>
</dbReference>
<evidence type="ECO:0000313" key="13">
    <source>
        <dbReference type="Proteomes" id="UP001152599"/>
    </source>
</evidence>
<dbReference type="InterPro" id="IPR005475">
    <property type="entry name" value="Transketolase-like_Pyr-bd"/>
</dbReference>
<keyword evidence="7 10" id="KW-0784">Thiamine biosynthesis</keyword>
<evidence type="ECO:0000256" key="1">
    <source>
        <dbReference type="ARBA" id="ARBA00004980"/>
    </source>
</evidence>
<dbReference type="AlphaFoldDB" id="A0A9X4MVJ7"/>
<keyword evidence="8 10" id="KW-0786">Thiamine pyrophosphate</keyword>
<protein>
    <recommendedName>
        <fullName evidence="10">1-deoxy-D-xylulose-5-phosphate synthase</fullName>
        <ecNumber evidence="10">2.2.1.7</ecNumber>
    </recommendedName>
    <alternativeName>
        <fullName evidence="10">1-deoxyxylulose-5-phosphate synthase</fullName>
        <shortName evidence="10">DXP synthase</shortName>
        <shortName evidence="10">DXPS</shortName>
    </alternativeName>
</protein>
<dbReference type="GO" id="GO:0030976">
    <property type="term" value="F:thiamine pyrophosphate binding"/>
    <property type="evidence" value="ECO:0007669"/>
    <property type="project" value="UniProtKB-UniRule"/>
</dbReference>
<dbReference type="Proteomes" id="UP001152599">
    <property type="component" value="Unassembled WGS sequence"/>
</dbReference>
<comment type="cofactor">
    <cofactor evidence="10">
        <name>Mg(2+)</name>
        <dbReference type="ChEBI" id="CHEBI:18420"/>
    </cofactor>
    <text evidence="10">Binds 1 Mg(2+) ion per subunit.</text>
</comment>